<dbReference type="Pfam" id="PF19893">
    <property type="entry name" value="DUF6366"/>
    <property type="match status" value="1"/>
</dbReference>
<keyword evidence="2" id="KW-0812">Transmembrane</keyword>
<sequence length="69" mass="7568">MNMQKTPQEKRNHLKQNEQKNNPGGNVRDGLDNGAGSGNLTDIAGDMGWKGMTLLILVLFAGYVIYVSF</sequence>
<proteinExistence type="predicted"/>
<evidence type="ECO:0000256" key="1">
    <source>
        <dbReference type="SAM" id="MobiDB-lite"/>
    </source>
</evidence>
<gene>
    <name evidence="3" type="ORF">I858_008825</name>
</gene>
<evidence type="ECO:0000256" key="2">
    <source>
        <dbReference type="SAM" id="Phobius"/>
    </source>
</evidence>
<keyword evidence="2" id="KW-1133">Transmembrane helix</keyword>
<dbReference type="InterPro" id="IPR045946">
    <property type="entry name" value="DUF6366"/>
</dbReference>
<dbReference type="KEGG" id="pll:I858_008825"/>
<feature type="transmembrane region" description="Helical" evidence="2">
    <location>
        <begin position="47"/>
        <end position="66"/>
    </location>
</feature>
<name>A0A1B1S1N6_9BACL</name>
<dbReference type="Proteomes" id="UP000053354">
    <property type="component" value="Chromosome"/>
</dbReference>
<accession>A0A1B1S1N6</accession>
<feature type="region of interest" description="Disordered" evidence="1">
    <location>
        <begin position="1"/>
        <end position="35"/>
    </location>
</feature>
<evidence type="ECO:0008006" key="5">
    <source>
        <dbReference type="Google" id="ProtNLM"/>
    </source>
</evidence>
<organism evidence="3 4">
    <name type="scientific">Planococcus versutus</name>
    <dbReference type="NCBI Taxonomy" id="1302659"/>
    <lineage>
        <taxon>Bacteria</taxon>
        <taxon>Bacillati</taxon>
        <taxon>Bacillota</taxon>
        <taxon>Bacilli</taxon>
        <taxon>Bacillales</taxon>
        <taxon>Caryophanaceae</taxon>
        <taxon>Planococcus</taxon>
    </lineage>
</organism>
<evidence type="ECO:0000313" key="4">
    <source>
        <dbReference type="Proteomes" id="UP000053354"/>
    </source>
</evidence>
<evidence type="ECO:0000313" key="3">
    <source>
        <dbReference type="EMBL" id="ANU27093.1"/>
    </source>
</evidence>
<dbReference type="STRING" id="1302659.I858_008825"/>
<dbReference type="RefSeq" id="WP_049693701.1">
    <property type="nucleotide sequence ID" value="NZ_CP016540.2"/>
</dbReference>
<dbReference type="EMBL" id="CP016540">
    <property type="protein sequence ID" value="ANU27093.1"/>
    <property type="molecule type" value="Genomic_DNA"/>
</dbReference>
<keyword evidence="4" id="KW-1185">Reference proteome</keyword>
<protein>
    <recommendedName>
        <fullName evidence="5">Phage capsid protein</fullName>
    </recommendedName>
</protein>
<dbReference type="AlphaFoldDB" id="A0A1B1S1N6"/>
<dbReference type="OrthoDB" id="2935923at2"/>
<keyword evidence="2" id="KW-0472">Membrane</keyword>
<feature type="compositionally biased region" description="Basic and acidic residues" evidence="1">
    <location>
        <begin position="7"/>
        <end position="18"/>
    </location>
</feature>
<reference evidence="3" key="1">
    <citation type="submission" date="2016-10" db="EMBL/GenBank/DDBJ databases">
        <authorList>
            <person name="See-Too W.S."/>
        </authorList>
    </citation>
    <scope>NUCLEOTIDE SEQUENCE</scope>
    <source>
        <strain evidence="3">L10.15</strain>
    </source>
</reference>